<feature type="compositionally biased region" description="Basic and acidic residues" evidence="1">
    <location>
        <begin position="32"/>
        <end position="42"/>
    </location>
</feature>
<reference evidence="2 3" key="1">
    <citation type="submission" date="2016-03" db="EMBL/GenBank/DDBJ databases">
        <title>Cyphomyrmex costatus WGS genome.</title>
        <authorList>
            <person name="Nygaard S."/>
            <person name="Hu H."/>
            <person name="Boomsma J."/>
            <person name="Zhang G."/>
        </authorList>
    </citation>
    <scope>NUCLEOTIDE SEQUENCE [LARGE SCALE GENOMIC DNA]</scope>
    <source>
        <strain evidence="2">MS0001</strain>
        <tissue evidence="2">Whole body</tissue>
    </source>
</reference>
<dbReference type="EMBL" id="KQ977063">
    <property type="protein sequence ID" value="KYN05998.1"/>
    <property type="molecule type" value="Genomic_DNA"/>
</dbReference>
<gene>
    <name evidence="2" type="ORF">ALC62_03092</name>
</gene>
<evidence type="ECO:0000313" key="3">
    <source>
        <dbReference type="Proteomes" id="UP000078542"/>
    </source>
</evidence>
<evidence type="ECO:0000256" key="1">
    <source>
        <dbReference type="SAM" id="MobiDB-lite"/>
    </source>
</evidence>
<dbReference type="Proteomes" id="UP000078542">
    <property type="component" value="Unassembled WGS sequence"/>
</dbReference>
<organism evidence="2 3">
    <name type="scientific">Cyphomyrmex costatus</name>
    <dbReference type="NCBI Taxonomy" id="456900"/>
    <lineage>
        <taxon>Eukaryota</taxon>
        <taxon>Metazoa</taxon>
        <taxon>Ecdysozoa</taxon>
        <taxon>Arthropoda</taxon>
        <taxon>Hexapoda</taxon>
        <taxon>Insecta</taxon>
        <taxon>Pterygota</taxon>
        <taxon>Neoptera</taxon>
        <taxon>Endopterygota</taxon>
        <taxon>Hymenoptera</taxon>
        <taxon>Apocrita</taxon>
        <taxon>Aculeata</taxon>
        <taxon>Formicoidea</taxon>
        <taxon>Formicidae</taxon>
        <taxon>Myrmicinae</taxon>
        <taxon>Cyphomyrmex</taxon>
    </lineage>
</organism>
<sequence length="264" mass="30474">MDLRNDIKKATSLTFLDNNAKFYRLQEPSQATKDRKMNERSVKKPRNAHLLEESDAEDDDINVNICNRVKSTFDEHEVSAAVREVNGGRDLSNRHWEENFFRNLEKMIQCEKDISQNSSKCDNIKVNQSEVNHLNNNCKQKVKLYRNAAIMGLVRIKKISLDDLISFNNENSIRKEDEPETANGATFSEYIMDSDKYHVESVPLREDPEIYVHPLQMGIDVNQFKDIDFSVPRIGKKITVTPAEHFFGANDDAAFSFVKKKDNI</sequence>
<dbReference type="AlphaFoldDB" id="A0A151IM79"/>
<name>A0A151IM79_9HYME</name>
<proteinExistence type="predicted"/>
<keyword evidence="3" id="KW-1185">Reference proteome</keyword>
<protein>
    <submittedName>
        <fullName evidence="2">Uncharacterized protein</fullName>
    </submittedName>
</protein>
<accession>A0A151IM79</accession>
<feature type="region of interest" description="Disordered" evidence="1">
    <location>
        <begin position="26"/>
        <end position="47"/>
    </location>
</feature>
<evidence type="ECO:0000313" key="2">
    <source>
        <dbReference type="EMBL" id="KYN05998.1"/>
    </source>
</evidence>